<protein>
    <recommendedName>
        <fullName evidence="10">dITP/XTP pyrophosphatase</fullName>
        <ecNumber evidence="10">3.6.1.66</ecNumber>
    </recommendedName>
    <alternativeName>
        <fullName evidence="10">Non-canonical purine NTP pyrophosphatase</fullName>
    </alternativeName>
    <alternativeName>
        <fullName evidence="10">Non-standard purine NTP pyrophosphatase</fullName>
    </alternativeName>
    <alternativeName>
        <fullName evidence="10">Nucleoside-triphosphate diphosphatase</fullName>
    </alternativeName>
    <alternativeName>
        <fullName evidence="10">Nucleoside-triphosphate pyrophosphatase</fullName>
        <shortName evidence="10">NTPase</shortName>
    </alternativeName>
</protein>
<dbReference type="GO" id="GO:0000166">
    <property type="term" value="F:nucleotide binding"/>
    <property type="evidence" value="ECO:0007669"/>
    <property type="project" value="UniProtKB-KW"/>
</dbReference>
<evidence type="ECO:0000256" key="5">
    <source>
        <dbReference type="ARBA" id="ARBA00022801"/>
    </source>
</evidence>
<evidence type="ECO:0000256" key="9">
    <source>
        <dbReference type="ARBA" id="ARBA00052017"/>
    </source>
</evidence>
<dbReference type="Proteomes" id="UP000216354">
    <property type="component" value="Unassembled WGS sequence"/>
</dbReference>
<dbReference type="EC" id="3.6.1.66" evidence="10"/>
<keyword evidence="4 10" id="KW-0547">Nucleotide-binding</keyword>
<dbReference type="GO" id="GO:0036222">
    <property type="term" value="F:XTP diphosphatase activity"/>
    <property type="evidence" value="ECO:0007669"/>
    <property type="project" value="UniProtKB-UniRule"/>
</dbReference>
<dbReference type="GO" id="GO:0017111">
    <property type="term" value="F:ribonucleoside triphosphate phosphatase activity"/>
    <property type="evidence" value="ECO:0007669"/>
    <property type="project" value="InterPro"/>
</dbReference>
<feature type="binding site" evidence="10">
    <location>
        <position position="78"/>
    </location>
    <ligand>
        <name>Mg(2+)</name>
        <dbReference type="ChEBI" id="CHEBI:18420"/>
    </ligand>
</feature>
<feature type="active site" description="Proton acceptor" evidence="10">
    <location>
        <position position="78"/>
    </location>
</feature>
<dbReference type="GO" id="GO:0046872">
    <property type="term" value="F:metal ion binding"/>
    <property type="evidence" value="ECO:0007669"/>
    <property type="project" value="UniProtKB-KW"/>
</dbReference>
<dbReference type="FunFam" id="3.90.950.10:FF:000001">
    <property type="entry name" value="dITP/XTP pyrophosphatase"/>
    <property type="match status" value="1"/>
</dbReference>
<accession>A0A261SEF0</accession>
<dbReference type="GO" id="GO:0035870">
    <property type="term" value="F:dITP diphosphatase activity"/>
    <property type="evidence" value="ECO:0007669"/>
    <property type="project" value="UniProtKB-UniRule"/>
</dbReference>
<sequence>MSTVASPATPRRVVLASNNAGKLREFSALFAPLGIELVPQARLGVSEAEEPHVTFVENALAKARHASAATGLPALADDSGLCVAALGGAPGVYSARFAQMHGGEREDGANNALLVRKLAGQADRHAWYVALLVMVQSADDPCPLIGEGHWHGEIVEAPRGEHGFGYDPHFYLPDLGKTAAELDPAEKNRVSHRAMALAQLLEKLRAR</sequence>
<evidence type="ECO:0000256" key="1">
    <source>
        <dbReference type="ARBA" id="ARBA00008023"/>
    </source>
</evidence>
<comment type="function">
    <text evidence="10">Pyrophosphatase that catalyzes the hydrolysis of nucleoside triphosphates to their monophosphate derivatives, with a high preference for the non-canonical purine nucleotides XTP (xanthosine triphosphate), dITP (deoxyinosine triphosphate) and ITP. Seems to function as a house-cleaning enzyme that removes non-canonical purine nucleotides from the nucleotide pool, thus preventing their incorporation into DNA/RNA and avoiding chromosomal lesions.</text>
</comment>
<comment type="catalytic activity">
    <reaction evidence="8 10">
        <text>dITP + H2O = dIMP + diphosphate + H(+)</text>
        <dbReference type="Rhea" id="RHEA:28342"/>
        <dbReference type="ChEBI" id="CHEBI:15377"/>
        <dbReference type="ChEBI" id="CHEBI:15378"/>
        <dbReference type="ChEBI" id="CHEBI:33019"/>
        <dbReference type="ChEBI" id="CHEBI:61194"/>
        <dbReference type="ChEBI" id="CHEBI:61382"/>
        <dbReference type="EC" id="3.6.1.66"/>
    </reaction>
</comment>
<evidence type="ECO:0000256" key="6">
    <source>
        <dbReference type="ARBA" id="ARBA00022842"/>
    </source>
</evidence>
<dbReference type="HAMAP" id="MF_01405">
    <property type="entry name" value="Non_canon_purine_NTPase"/>
    <property type="match status" value="1"/>
</dbReference>
<evidence type="ECO:0000256" key="8">
    <source>
        <dbReference type="ARBA" id="ARBA00051875"/>
    </source>
</evidence>
<name>A0A261SEF0_9BORD</name>
<comment type="catalytic activity">
    <reaction evidence="10">
        <text>ITP + H2O = IMP + diphosphate + H(+)</text>
        <dbReference type="Rhea" id="RHEA:29399"/>
        <dbReference type="ChEBI" id="CHEBI:15377"/>
        <dbReference type="ChEBI" id="CHEBI:15378"/>
        <dbReference type="ChEBI" id="CHEBI:33019"/>
        <dbReference type="ChEBI" id="CHEBI:58053"/>
        <dbReference type="ChEBI" id="CHEBI:61402"/>
        <dbReference type="EC" id="3.6.1.66"/>
    </reaction>
</comment>
<evidence type="ECO:0000256" key="7">
    <source>
        <dbReference type="ARBA" id="ARBA00023080"/>
    </source>
</evidence>
<evidence type="ECO:0000313" key="14">
    <source>
        <dbReference type="Proteomes" id="UP000216354"/>
    </source>
</evidence>
<dbReference type="Proteomes" id="UP000217005">
    <property type="component" value="Unassembled WGS sequence"/>
</dbReference>
<evidence type="ECO:0000256" key="2">
    <source>
        <dbReference type="ARBA" id="ARBA00011738"/>
    </source>
</evidence>
<dbReference type="NCBIfam" id="TIGR00042">
    <property type="entry name" value="RdgB/HAM1 family non-canonical purine NTP pyrophosphatase"/>
    <property type="match status" value="1"/>
</dbReference>
<dbReference type="Pfam" id="PF01725">
    <property type="entry name" value="Ham1p_like"/>
    <property type="match status" value="1"/>
</dbReference>
<dbReference type="OrthoDB" id="9807456at2"/>
<dbReference type="GO" id="GO:0009117">
    <property type="term" value="P:nucleotide metabolic process"/>
    <property type="evidence" value="ECO:0007669"/>
    <property type="project" value="UniProtKB-KW"/>
</dbReference>
<comment type="caution">
    <text evidence="12">The sequence shown here is derived from an EMBL/GenBank/DDBJ whole genome shotgun (WGS) entry which is preliminary data.</text>
</comment>
<dbReference type="GO" id="GO:0009146">
    <property type="term" value="P:purine nucleoside triphosphate catabolic process"/>
    <property type="evidence" value="ECO:0007669"/>
    <property type="project" value="UniProtKB-UniRule"/>
</dbReference>
<dbReference type="PANTHER" id="PTHR11067:SF9">
    <property type="entry name" value="INOSINE TRIPHOSPHATE PYROPHOSPHATASE"/>
    <property type="match status" value="1"/>
</dbReference>
<keyword evidence="5 10" id="KW-0378">Hydrolase</keyword>
<evidence type="ECO:0000313" key="15">
    <source>
        <dbReference type="Proteomes" id="UP000217005"/>
    </source>
</evidence>
<proteinExistence type="inferred from homology"/>
<dbReference type="InterPro" id="IPR020922">
    <property type="entry name" value="dITP/XTP_pyrophosphatase"/>
</dbReference>
<gene>
    <name evidence="12" type="primary">rdgB</name>
    <name evidence="13" type="ORF">CAL27_17060</name>
    <name evidence="12" type="ORF">CEG14_11855</name>
</gene>
<feature type="binding site" evidence="10">
    <location>
        <begin position="164"/>
        <end position="167"/>
    </location>
    <ligand>
        <name>substrate</name>
    </ligand>
</feature>
<keyword evidence="14" id="KW-1185">Reference proteome</keyword>
<dbReference type="SUPFAM" id="SSF52972">
    <property type="entry name" value="ITPase-like"/>
    <property type="match status" value="1"/>
</dbReference>
<dbReference type="PANTHER" id="PTHR11067">
    <property type="entry name" value="INOSINE TRIPHOSPHATE PYROPHOSPHATASE/HAM1 PROTEIN"/>
    <property type="match status" value="1"/>
</dbReference>
<feature type="binding site" evidence="10">
    <location>
        <begin position="192"/>
        <end position="193"/>
    </location>
    <ligand>
        <name>substrate</name>
    </ligand>
</feature>
<dbReference type="RefSeq" id="WP_094826555.1">
    <property type="nucleotide sequence ID" value="NZ_NEVL01000003.1"/>
</dbReference>
<keyword evidence="3 10" id="KW-0479">Metal-binding</keyword>
<dbReference type="Gene3D" id="3.90.950.10">
    <property type="match status" value="1"/>
</dbReference>
<reference evidence="13 14" key="1">
    <citation type="submission" date="2017-05" db="EMBL/GenBank/DDBJ databases">
        <title>Complete and WGS of Bordetella genogroups.</title>
        <authorList>
            <person name="Spilker T."/>
            <person name="Lipuma J."/>
        </authorList>
    </citation>
    <scope>NUCLEOTIDE SEQUENCE [LARGE SCALE GENOMIC DNA]</scope>
    <source>
        <strain evidence="13 14">AU9795</strain>
    </source>
</reference>
<evidence type="ECO:0000313" key="13">
    <source>
        <dbReference type="EMBL" id="OZI58412.1"/>
    </source>
</evidence>
<reference evidence="12 15" key="2">
    <citation type="submission" date="2017-05" db="EMBL/GenBank/DDBJ databases">
        <title>Complete and WGS of Bordetella genogroups.</title>
        <authorList>
            <person name="Spilker T."/>
            <person name="LiPuma J."/>
        </authorList>
    </citation>
    <scope>NUCLEOTIDE SEQUENCE [LARGE SCALE GENOMIC DNA]</scope>
    <source>
        <strain evidence="12 15">AU17610</strain>
    </source>
</reference>
<evidence type="ECO:0000256" key="3">
    <source>
        <dbReference type="ARBA" id="ARBA00022723"/>
    </source>
</evidence>
<feature type="binding site" evidence="10">
    <location>
        <begin position="17"/>
        <end position="22"/>
    </location>
    <ligand>
        <name>substrate</name>
    </ligand>
</feature>
<dbReference type="GO" id="GO:0036220">
    <property type="term" value="F:ITP diphosphatase activity"/>
    <property type="evidence" value="ECO:0007669"/>
    <property type="project" value="UniProtKB-UniRule"/>
</dbReference>
<dbReference type="EMBL" id="NEVR01000004">
    <property type="protein sequence ID" value="OZI58412.1"/>
    <property type="molecule type" value="Genomic_DNA"/>
</dbReference>
<dbReference type="CDD" id="cd00515">
    <property type="entry name" value="HAM1"/>
    <property type="match status" value="1"/>
</dbReference>
<feature type="binding site" evidence="10">
    <location>
        <position position="49"/>
    </location>
    <ligand>
        <name>Mg(2+)</name>
        <dbReference type="ChEBI" id="CHEBI:18420"/>
    </ligand>
</feature>
<feature type="binding site" evidence="10">
    <location>
        <position position="187"/>
    </location>
    <ligand>
        <name>substrate</name>
    </ligand>
</feature>
<comment type="subunit">
    <text evidence="2 10">Homodimer.</text>
</comment>
<dbReference type="InterPro" id="IPR002637">
    <property type="entry name" value="RdgB/HAM1"/>
</dbReference>
<dbReference type="InterPro" id="IPR029001">
    <property type="entry name" value="ITPase-like_fam"/>
</dbReference>
<evidence type="ECO:0000313" key="12">
    <source>
        <dbReference type="EMBL" id="OZI35746.1"/>
    </source>
</evidence>
<dbReference type="GO" id="GO:0005829">
    <property type="term" value="C:cytosol"/>
    <property type="evidence" value="ECO:0007669"/>
    <property type="project" value="TreeGrafter"/>
</dbReference>
<organism evidence="12 15">
    <name type="scientific">Bordetella genomosp. 1</name>
    <dbReference type="NCBI Taxonomy" id="1395607"/>
    <lineage>
        <taxon>Bacteria</taxon>
        <taxon>Pseudomonadati</taxon>
        <taxon>Pseudomonadota</taxon>
        <taxon>Betaproteobacteria</taxon>
        <taxon>Burkholderiales</taxon>
        <taxon>Alcaligenaceae</taxon>
        <taxon>Bordetella</taxon>
    </lineage>
</organism>
<comment type="cofactor">
    <cofactor evidence="10">
        <name>Mg(2+)</name>
        <dbReference type="ChEBI" id="CHEBI:18420"/>
    </cofactor>
    <text evidence="10">Binds 1 Mg(2+) ion per subunit.</text>
</comment>
<evidence type="ECO:0000256" key="4">
    <source>
        <dbReference type="ARBA" id="ARBA00022741"/>
    </source>
</evidence>
<feature type="binding site" evidence="10">
    <location>
        <position position="79"/>
    </location>
    <ligand>
        <name>substrate</name>
    </ligand>
</feature>
<comment type="similarity">
    <text evidence="1 10 11">Belongs to the HAM1 NTPase family.</text>
</comment>
<dbReference type="AlphaFoldDB" id="A0A261SEF0"/>
<comment type="catalytic activity">
    <reaction evidence="9 10">
        <text>XTP + H2O = XMP + diphosphate + H(+)</text>
        <dbReference type="Rhea" id="RHEA:28610"/>
        <dbReference type="ChEBI" id="CHEBI:15377"/>
        <dbReference type="ChEBI" id="CHEBI:15378"/>
        <dbReference type="ChEBI" id="CHEBI:33019"/>
        <dbReference type="ChEBI" id="CHEBI:57464"/>
        <dbReference type="ChEBI" id="CHEBI:61314"/>
        <dbReference type="EC" id="3.6.1.66"/>
    </reaction>
</comment>
<dbReference type="EMBL" id="NEVL01000003">
    <property type="protein sequence ID" value="OZI35746.1"/>
    <property type="molecule type" value="Genomic_DNA"/>
</dbReference>
<evidence type="ECO:0000256" key="11">
    <source>
        <dbReference type="RuleBase" id="RU003781"/>
    </source>
</evidence>
<evidence type="ECO:0000256" key="10">
    <source>
        <dbReference type="HAMAP-Rule" id="MF_01405"/>
    </source>
</evidence>
<keyword evidence="6 10" id="KW-0460">Magnesium</keyword>
<keyword evidence="7 10" id="KW-0546">Nucleotide metabolism</keyword>